<dbReference type="Pfam" id="PF07690">
    <property type="entry name" value="MFS_1"/>
    <property type="match status" value="1"/>
</dbReference>
<feature type="domain" description="Major facilitator superfamily (MFS) profile" evidence="7">
    <location>
        <begin position="54"/>
        <end position="478"/>
    </location>
</feature>
<evidence type="ECO:0000256" key="2">
    <source>
        <dbReference type="ARBA" id="ARBA00022692"/>
    </source>
</evidence>
<evidence type="ECO:0000313" key="8">
    <source>
        <dbReference type="EMBL" id="KAF7990086.1"/>
    </source>
</evidence>
<keyword evidence="2 6" id="KW-0812">Transmembrane</keyword>
<keyword evidence="4 6" id="KW-0472">Membrane</keyword>
<feature type="transmembrane region" description="Helical" evidence="6">
    <location>
        <begin position="387"/>
        <end position="411"/>
    </location>
</feature>
<feature type="compositionally biased region" description="Low complexity" evidence="5">
    <location>
        <begin position="18"/>
        <end position="27"/>
    </location>
</feature>
<dbReference type="AlphaFoldDB" id="A0A834XNR3"/>
<feature type="region of interest" description="Disordered" evidence="5">
    <location>
        <begin position="16"/>
        <end position="39"/>
    </location>
</feature>
<dbReference type="PROSITE" id="PS50850">
    <property type="entry name" value="MFS"/>
    <property type="match status" value="1"/>
</dbReference>
<dbReference type="Proteomes" id="UP000639338">
    <property type="component" value="Unassembled WGS sequence"/>
</dbReference>
<dbReference type="InterPro" id="IPR020846">
    <property type="entry name" value="MFS_dom"/>
</dbReference>
<gene>
    <name evidence="8" type="ORF">HCN44_009029</name>
</gene>
<dbReference type="OrthoDB" id="2985014at2759"/>
<organism evidence="8 9">
    <name type="scientific">Aphidius gifuensis</name>
    <name type="common">Parasitoid wasp</name>
    <dbReference type="NCBI Taxonomy" id="684658"/>
    <lineage>
        <taxon>Eukaryota</taxon>
        <taxon>Metazoa</taxon>
        <taxon>Ecdysozoa</taxon>
        <taxon>Arthropoda</taxon>
        <taxon>Hexapoda</taxon>
        <taxon>Insecta</taxon>
        <taxon>Pterygota</taxon>
        <taxon>Neoptera</taxon>
        <taxon>Endopterygota</taxon>
        <taxon>Hymenoptera</taxon>
        <taxon>Apocrita</taxon>
        <taxon>Ichneumonoidea</taxon>
        <taxon>Braconidae</taxon>
        <taxon>Aphidiinae</taxon>
        <taxon>Aphidius</taxon>
    </lineage>
</organism>
<keyword evidence="9" id="KW-1185">Reference proteome</keyword>
<feature type="transmembrane region" description="Helical" evidence="6">
    <location>
        <begin position="452"/>
        <end position="473"/>
    </location>
</feature>
<evidence type="ECO:0000259" key="7">
    <source>
        <dbReference type="PROSITE" id="PS50850"/>
    </source>
</evidence>
<feature type="compositionally biased region" description="Acidic residues" evidence="5">
    <location>
        <begin position="28"/>
        <end position="39"/>
    </location>
</feature>
<dbReference type="GO" id="GO:0015867">
    <property type="term" value="P:ATP transport"/>
    <property type="evidence" value="ECO:0007669"/>
    <property type="project" value="TreeGrafter"/>
</dbReference>
<dbReference type="SUPFAM" id="SSF103473">
    <property type="entry name" value="MFS general substrate transporter"/>
    <property type="match status" value="1"/>
</dbReference>
<sequence length="480" mass="53775">MILIDESEKKILIKQIDNDNGNNSNNNDDNDDDDDDDDDNKCHEIWSRKEKRKWFILLLSGTCLLYATRTSVPLLMPIISQEKKWNTTDSGIILSSFFWGYILTQFASGYISDRIGGLKIMWIAAIGWSSSTFFIPNIIDVLSTTTTTSSSSTTTTTTTITQQQQNSFVINIIALTRIINGAFQGMHFPSVISLTSKHVNESDRALFFGVLISGSALGTLLTGSLGSYLLSKYNWKIVFHVMGSLGFLWSTTLYYQTLDNKKNKKTNFINKNKIKTNNIKNLSWRKVWSKPSFLSCVFTHACQNNCFFVLLSWIPTYFHDVYPDVEGWMVNMVPWLSFVPCTFIGKSLTEKLINSGYSVTVTRKIIETICLTMQIVNLLILTQVETYYSAMLCLMFIIGGTGFHNTAIAIVPSDLAPSDSGSVFGLMNSIGAIPGFVGVYFAGHILHMTHSWPAVFVFIAIIDVLGWIVYLIFGSSKAII</sequence>
<name>A0A834XNR3_APHGI</name>
<dbReference type="InterPro" id="IPR050382">
    <property type="entry name" value="MFS_Na/Anion_cotransporter"/>
</dbReference>
<dbReference type="InterPro" id="IPR036259">
    <property type="entry name" value="MFS_trans_sf"/>
</dbReference>
<dbReference type="PANTHER" id="PTHR11662:SF279">
    <property type="entry name" value="VOLTAGE-GATED PURINE NUCLEOTIDE UNIPORTER SLC17A9"/>
    <property type="match status" value="1"/>
</dbReference>
<protein>
    <recommendedName>
        <fullName evidence="7">Major facilitator superfamily (MFS) profile domain-containing protein</fullName>
    </recommendedName>
</protein>
<feature type="transmembrane region" description="Helical" evidence="6">
    <location>
        <begin position="205"/>
        <end position="231"/>
    </location>
</feature>
<dbReference type="EMBL" id="JACMRX010000005">
    <property type="protein sequence ID" value="KAF7990086.1"/>
    <property type="molecule type" value="Genomic_DNA"/>
</dbReference>
<dbReference type="GO" id="GO:0016020">
    <property type="term" value="C:membrane"/>
    <property type="evidence" value="ECO:0007669"/>
    <property type="project" value="UniProtKB-SubCell"/>
</dbReference>
<evidence type="ECO:0000256" key="4">
    <source>
        <dbReference type="ARBA" id="ARBA00023136"/>
    </source>
</evidence>
<dbReference type="InterPro" id="IPR011701">
    <property type="entry name" value="MFS"/>
</dbReference>
<proteinExistence type="predicted"/>
<evidence type="ECO:0000256" key="5">
    <source>
        <dbReference type="SAM" id="MobiDB-lite"/>
    </source>
</evidence>
<comment type="subcellular location">
    <subcellularLocation>
        <location evidence="1">Membrane</location>
        <topology evidence="1">Multi-pass membrane protein</topology>
    </subcellularLocation>
</comment>
<keyword evidence="3 6" id="KW-1133">Transmembrane helix</keyword>
<dbReference type="GO" id="GO:0015291">
    <property type="term" value="F:secondary active transmembrane transporter activity"/>
    <property type="evidence" value="ECO:0007669"/>
    <property type="project" value="UniProtKB-ARBA"/>
</dbReference>
<dbReference type="Gene3D" id="1.20.1250.20">
    <property type="entry name" value="MFS general substrate transporter like domains"/>
    <property type="match status" value="2"/>
</dbReference>
<evidence type="ECO:0000256" key="1">
    <source>
        <dbReference type="ARBA" id="ARBA00004141"/>
    </source>
</evidence>
<comment type="caution">
    <text evidence="8">The sequence shown here is derived from an EMBL/GenBank/DDBJ whole genome shotgun (WGS) entry which is preliminary data.</text>
</comment>
<feature type="transmembrane region" description="Helical" evidence="6">
    <location>
        <begin position="91"/>
        <end position="111"/>
    </location>
</feature>
<feature type="transmembrane region" description="Helical" evidence="6">
    <location>
        <begin position="237"/>
        <end position="255"/>
    </location>
</feature>
<evidence type="ECO:0000256" key="3">
    <source>
        <dbReference type="ARBA" id="ARBA00022989"/>
    </source>
</evidence>
<evidence type="ECO:0000313" key="9">
    <source>
        <dbReference type="Proteomes" id="UP000639338"/>
    </source>
</evidence>
<feature type="transmembrane region" description="Helical" evidence="6">
    <location>
        <begin position="423"/>
        <end position="446"/>
    </location>
</feature>
<evidence type="ECO:0000256" key="6">
    <source>
        <dbReference type="SAM" id="Phobius"/>
    </source>
</evidence>
<accession>A0A834XNR3</accession>
<dbReference type="CDD" id="cd17380">
    <property type="entry name" value="MFS_SLC17A9_like"/>
    <property type="match status" value="1"/>
</dbReference>
<feature type="transmembrane region" description="Helical" evidence="6">
    <location>
        <begin position="54"/>
        <end position="79"/>
    </location>
</feature>
<dbReference type="PANTHER" id="PTHR11662">
    <property type="entry name" value="SOLUTE CARRIER FAMILY 17"/>
    <property type="match status" value="1"/>
</dbReference>
<dbReference type="InterPro" id="IPR044777">
    <property type="entry name" value="SLC17A9-like"/>
</dbReference>
<reference evidence="8 9" key="1">
    <citation type="submission" date="2020-08" db="EMBL/GenBank/DDBJ databases">
        <title>Aphidius gifuensis genome sequencing and assembly.</title>
        <authorList>
            <person name="Du Z."/>
        </authorList>
    </citation>
    <scope>NUCLEOTIDE SEQUENCE [LARGE SCALE GENOMIC DNA]</scope>
    <source>
        <strain evidence="8">YNYX2018</strain>
        <tissue evidence="8">Adults</tissue>
    </source>
</reference>